<proteinExistence type="inferred from homology"/>
<dbReference type="Pfam" id="PF03466">
    <property type="entry name" value="LysR_substrate"/>
    <property type="match status" value="1"/>
</dbReference>
<evidence type="ECO:0000256" key="1">
    <source>
        <dbReference type="ARBA" id="ARBA00009437"/>
    </source>
</evidence>
<evidence type="ECO:0000256" key="3">
    <source>
        <dbReference type="ARBA" id="ARBA00023163"/>
    </source>
</evidence>
<reference evidence="5" key="1">
    <citation type="submission" date="2021-03" db="EMBL/GenBank/DDBJ databases">
        <title>Taxonomic study of Clostridium polyendosporum from meadow-gley soil under rice.</title>
        <authorList>
            <person name="Kobayashi H."/>
            <person name="Tanizawa Y."/>
            <person name="Yagura M."/>
        </authorList>
    </citation>
    <scope>NUCLEOTIDE SEQUENCE</scope>
    <source>
        <strain evidence="5">JCM 30710</strain>
    </source>
</reference>
<comment type="similarity">
    <text evidence="1">Belongs to the LysR transcriptional regulatory family.</text>
</comment>
<dbReference type="Proteomes" id="UP000679179">
    <property type="component" value="Unassembled WGS sequence"/>
</dbReference>
<organism evidence="5 6">
    <name type="scientific">Clostridium polyendosporum</name>
    <dbReference type="NCBI Taxonomy" id="69208"/>
    <lineage>
        <taxon>Bacteria</taxon>
        <taxon>Bacillati</taxon>
        <taxon>Bacillota</taxon>
        <taxon>Clostridia</taxon>
        <taxon>Eubacteriales</taxon>
        <taxon>Clostridiaceae</taxon>
        <taxon>Clostridium</taxon>
    </lineage>
</organism>
<keyword evidence="3" id="KW-0804">Transcription</keyword>
<protein>
    <recommendedName>
        <fullName evidence="4">LysR substrate-binding domain-containing protein</fullName>
    </recommendedName>
</protein>
<accession>A0A919S1L1</accession>
<dbReference type="GO" id="GO:0006355">
    <property type="term" value="P:regulation of DNA-templated transcription"/>
    <property type="evidence" value="ECO:0007669"/>
    <property type="project" value="TreeGrafter"/>
</dbReference>
<comment type="caution">
    <text evidence="5">The sequence shown here is derived from an EMBL/GenBank/DDBJ whole genome shotgun (WGS) entry which is preliminary data.</text>
</comment>
<dbReference type="PANTHER" id="PTHR30126:SF100">
    <property type="entry name" value="LYSR-FAMILY TRANSCRIPTIONAL REGULATOR"/>
    <property type="match status" value="1"/>
</dbReference>
<sequence length="178" mass="20278">MEIIIKLGVCSDLRNMLRSNMVDLVFILDEQVYDPDLITSMSYKEPMVILASPEHKLVSKKKVTIRDIADEPLILTEKGCSYRGVFEAMFHEVGLQPHLSLEVGSIETIKTFAMSNLGITLLPLMTVQKEMNQMQLIALDWAGEEFKMMTQLLYHKNKWMTPAMKAFIAEVDFTTSLS</sequence>
<dbReference type="Gene3D" id="3.40.190.290">
    <property type="match status" value="1"/>
</dbReference>
<feature type="domain" description="LysR substrate-binding" evidence="4">
    <location>
        <begin position="2"/>
        <end position="171"/>
    </location>
</feature>
<dbReference type="EMBL" id="BOPZ01000043">
    <property type="protein sequence ID" value="GIM30575.1"/>
    <property type="molecule type" value="Genomic_DNA"/>
</dbReference>
<evidence type="ECO:0000256" key="2">
    <source>
        <dbReference type="ARBA" id="ARBA00023015"/>
    </source>
</evidence>
<dbReference type="AlphaFoldDB" id="A0A919S1L1"/>
<dbReference type="InterPro" id="IPR005119">
    <property type="entry name" value="LysR_subst-bd"/>
</dbReference>
<evidence type="ECO:0000313" key="6">
    <source>
        <dbReference type="Proteomes" id="UP000679179"/>
    </source>
</evidence>
<keyword evidence="6" id="KW-1185">Reference proteome</keyword>
<dbReference type="SUPFAM" id="SSF53850">
    <property type="entry name" value="Periplasmic binding protein-like II"/>
    <property type="match status" value="1"/>
</dbReference>
<evidence type="ECO:0000259" key="4">
    <source>
        <dbReference type="Pfam" id="PF03466"/>
    </source>
</evidence>
<keyword evidence="2" id="KW-0805">Transcription regulation</keyword>
<evidence type="ECO:0000313" key="5">
    <source>
        <dbReference type="EMBL" id="GIM30575.1"/>
    </source>
</evidence>
<name>A0A919S1L1_9CLOT</name>
<dbReference type="CDD" id="cd05466">
    <property type="entry name" value="PBP2_LTTR_substrate"/>
    <property type="match status" value="1"/>
</dbReference>
<dbReference type="PANTHER" id="PTHR30126">
    <property type="entry name" value="HTH-TYPE TRANSCRIPTIONAL REGULATOR"/>
    <property type="match status" value="1"/>
</dbReference>
<gene>
    <name evidence="5" type="ORF">CPJCM30710_32410</name>
</gene>
<dbReference type="GO" id="GO:0000976">
    <property type="term" value="F:transcription cis-regulatory region binding"/>
    <property type="evidence" value="ECO:0007669"/>
    <property type="project" value="TreeGrafter"/>
</dbReference>